<dbReference type="RefSeq" id="WP_049429279.1">
    <property type="nucleotide sequence ID" value="NZ_CP154630.1"/>
</dbReference>
<evidence type="ECO:0000313" key="9">
    <source>
        <dbReference type="EMBL" id="MBA0309991.1"/>
    </source>
</evidence>
<dbReference type="InterPro" id="IPR011990">
    <property type="entry name" value="TPR-like_helical_dom_sf"/>
</dbReference>
<evidence type="ECO:0000256" key="6">
    <source>
        <dbReference type="PROSITE-ProRule" id="PRU10141"/>
    </source>
</evidence>
<dbReference type="AlphaFoldDB" id="A0A2J0T1N3"/>
<reference evidence="9" key="1">
    <citation type="submission" date="2018-09" db="EMBL/GenBank/DDBJ databases">
        <authorList>
            <person name="Groschel M."/>
            <person name="Kohl T."/>
            <person name="Conchillo-Sole O."/>
            <person name="Mamat U."/>
            <person name="Yero D."/>
            <person name="Niemann S."/>
            <person name="Daura X."/>
            <person name="Gibert I."/>
        </authorList>
    </citation>
    <scope>NUCLEOTIDE SEQUENCE</scope>
    <source>
        <strain evidence="9">OG156</strain>
    </source>
</reference>
<keyword evidence="3 9" id="KW-0418">Kinase</keyword>
<comment type="caution">
    <text evidence="9">The sequence shown here is derived from an EMBL/GenBank/DDBJ whole genome shotgun (WGS) entry which is preliminary data.</text>
</comment>
<dbReference type="Gene3D" id="3.30.200.20">
    <property type="entry name" value="Phosphorylase Kinase, domain 1"/>
    <property type="match status" value="1"/>
</dbReference>
<dbReference type="GO" id="GO:0004674">
    <property type="term" value="F:protein serine/threonine kinase activity"/>
    <property type="evidence" value="ECO:0007669"/>
    <property type="project" value="TreeGrafter"/>
</dbReference>
<dbReference type="PROSITE" id="PS50005">
    <property type="entry name" value="TPR"/>
    <property type="match status" value="1"/>
</dbReference>
<dbReference type="InterPro" id="IPR011009">
    <property type="entry name" value="Kinase-like_dom_sf"/>
</dbReference>
<feature type="repeat" description="TPR" evidence="5">
    <location>
        <begin position="541"/>
        <end position="574"/>
    </location>
</feature>
<dbReference type="Gene3D" id="1.25.40.10">
    <property type="entry name" value="Tetratricopeptide repeat domain"/>
    <property type="match status" value="2"/>
</dbReference>
<evidence type="ECO:0000256" key="3">
    <source>
        <dbReference type="ARBA" id="ARBA00022777"/>
    </source>
</evidence>
<dbReference type="OrthoDB" id="1971692at2"/>
<evidence type="ECO:0000256" key="2">
    <source>
        <dbReference type="ARBA" id="ARBA00022741"/>
    </source>
</evidence>
<dbReference type="PANTHER" id="PTHR43289:SF34">
    <property type="entry name" value="SERINE_THREONINE-PROTEIN KINASE YBDM-RELATED"/>
    <property type="match status" value="1"/>
</dbReference>
<evidence type="ECO:0000256" key="7">
    <source>
        <dbReference type="SAM" id="Phobius"/>
    </source>
</evidence>
<dbReference type="CDD" id="cd14014">
    <property type="entry name" value="STKc_PknB_like"/>
    <property type="match status" value="1"/>
</dbReference>
<dbReference type="SUPFAM" id="SSF56112">
    <property type="entry name" value="Protein kinase-like (PK-like)"/>
    <property type="match status" value="1"/>
</dbReference>
<dbReference type="Gene3D" id="1.10.510.10">
    <property type="entry name" value="Transferase(Phosphotransferase) domain 1"/>
    <property type="match status" value="1"/>
</dbReference>
<proteinExistence type="predicted"/>
<name>A0A2J0T1N3_STEMA</name>
<dbReference type="PANTHER" id="PTHR43289">
    <property type="entry name" value="MITOGEN-ACTIVATED PROTEIN KINASE KINASE KINASE 20-RELATED"/>
    <property type="match status" value="1"/>
</dbReference>
<dbReference type="EMBL" id="RAUE01000004">
    <property type="protein sequence ID" value="MBA0309991.1"/>
    <property type="molecule type" value="Genomic_DNA"/>
</dbReference>
<dbReference type="InterPro" id="IPR000719">
    <property type="entry name" value="Prot_kinase_dom"/>
</dbReference>
<feature type="binding site" evidence="6">
    <location>
        <position position="48"/>
    </location>
    <ligand>
        <name>ATP</name>
        <dbReference type="ChEBI" id="CHEBI:30616"/>
    </ligand>
</feature>
<dbReference type="PROSITE" id="PS00107">
    <property type="entry name" value="PROTEIN_KINASE_ATP"/>
    <property type="match status" value="1"/>
</dbReference>
<feature type="transmembrane region" description="Helical" evidence="7">
    <location>
        <begin position="292"/>
        <end position="309"/>
    </location>
</feature>
<evidence type="ECO:0000256" key="5">
    <source>
        <dbReference type="PROSITE-ProRule" id="PRU00339"/>
    </source>
</evidence>
<reference evidence="9" key="2">
    <citation type="journal article" date="2020" name="Front. Microbiol.">
        <title>Genetic Variants of the DSF Quorum Sensing System in Stenotrophomonas maltophilia Influence Virulence and Resistance Phenotypes Among Genotypically Diverse Clinical Isolates.</title>
        <authorList>
            <person name="Yero D."/>
            <person name="Huedo P."/>
            <person name="Conchillo-Sole O."/>
            <person name="Martinez-Servat S."/>
            <person name="Mamat U."/>
            <person name="Coves X."/>
            <person name="Llanas F."/>
            <person name="Roca I."/>
            <person name="Vila J."/>
            <person name="Schaible U.E."/>
            <person name="Daura X."/>
            <person name="Gibert I."/>
        </authorList>
    </citation>
    <scope>NUCLEOTIDE SEQUENCE</scope>
    <source>
        <strain evidence="9">OG156</strain>
    </source>
</reference>
<dbReference type="SMART" id="SM00028">
    <property type="entry name" value="TPR"/>
    <property type="match status" value="5"/>
</dbReference>
<dbReference type="Pfam" id="PF00069">
    <property type="entry name" value="Pkinase"/>
    <property type="match status" value="1"/>
</dbReference>
<dbReference type="InterPro" id="IPR019734">
    <property type="entry name" value="TPR_rpt"/>
</dbReference>
<sequence length="714" mass="77287">MDNVVEQPSTGAGQQFSHYRIGGTLGEGGFGRVCLAWDERLAREVAIKFSIGDESGQRGLRYEAQRLAAQAHRAFVTVYALEEHAGQLAMVMERIRGITLAQALDRTGALPAERVLRLGAAVAEALAVAHRHGWAHGDLKPSNVMLTECGDVRILDFGAAAAIDPEQTVSTVTAQSAAGTLAYLAPERLLGARAGASGDIYALGLVLHEALKGSRDFEASAAWGGLHRRLHGGAAGRRLPRGTDAALTDLVERMTRRHAQDRPRSMSDVHRALLKAQEQRHERSRKRAEQRGVLGLIVLFGLLAVFIQARDVRLAGAEAVAEAGAAIDPLVRAERLLADFDQAGTVAEAVALLEQRLASDPHDAGAAALLAIGYCLSYAGDERDEVWLSRARAAAQQAEREEPQRAIVQAARGWVEEYLNNKADAEAHYLRARMLDPGDRHALLGLARLYAQSGRASQAQQVLADAMRRLPADRGFVDTQGTLLYQQGDLAGAEQAFHRSILLKPNGVQAYVSLSGVLLRANRLDEALHVLQQGLRQGSNGRLYGNLGTLLYMRGDYAEAATAFERALSDAKGSPNDYLKWANLGDTLRWLPGQEAQARAAHQRALQMVDTLLQRSPDSATLQSRSALYAARLGQASLARQRIDAALAGGNNNADLQFRAALVAELGGRREAALAHLQDAIARGYPPHMIAGEPDLLALRRDRRYHRMLTGKTE</sequence>
<keyword evidence="7" id="KW-0472">Membrane</keyword>
<gene>
    <name evidence="9" type="ORF">D7Y33_03020</name>
</gene>
<accession>A0A2J0T1N3</accession>
<dbReference type="SUPFAM" id="SSF48452">
    <property type="entry name" value="TPR-like"/>
    <property type="match status" value="1"/>
</dbReference>
<keyword evidence="7" id="KW-1133">Transmembrane helix</keyword>
<dbReference type="PROSITE" id="PS50011">
    <property type="entry name" value="PROTEIN_KINASE_DOM"/>
    <property type="match status" value="1"/>
</dbReference>
<keyword evidence="2 6" id="KW-0547">Nucleotide-binding</keyword>
<feature type="domain" description="Protein kinase" evidence="8">
    <location>
        <begin position="19"/>
        <end position="274"/>
    </location>
</feature>
<dbReference type="Pfam" id="PF13432">
    <property type="entry name" value="TPR_16"/>
    <property type="match status" value="1"/>
</dbReference>
<keyword evidence="4 6" id="KW-0067">ATP-binding</keyword>
<evidence type="ECO:0000313" key="10">
    <source>
        <dbReference type="Proteomes" id="UP000822271"/>
    </source>
</evidence>
<keyword evidence="5" id="KW-0802">TPR repeat</keyword>
<evidence type="ECO:0000256" key="1">
    <source>
        <dbReference type="ARBA" id="ARBA00022679"/>
    </source>
</evidence>
<keyword evidence="1" id="KW-0808">Transferase</keyword>
<dbReference type="Proteomes" id="UP000822271">
    <property type="component" value="Unassembled WGS sequence"/>
</dbReference>
<keyword evidence="7" id="KW-0812">Transmembrane</keyword>
<organism evidence="9 10">
    <name type="scientific">Stenotrophomonas maltophilia</name>
    <name type="common">Pseudomonas maltophilia</name>
    <name type="synonym">Xanthomonas maltophilia</name>
    <dbReference type="NCBI Taxonomy" id="40324"/>
    <lineage>
        <taxon>Bacteria</taxon>
        <taxon>Pseudomonadati</taxon>
        <taxon>Pseudomonadota</taxon>
        <taxon>Gammaproteobacteria</taxon>
        <taxon>Lysobacterales</taxon>
        <taxon>Lysobacteraceae</taxon>
        <taxon>Stenotrophomonas</taxon>
        <taxon>Stenotrophomonas maltophilia group</taxon>
    </lineage>
</organism>
<evidence type="ECO:0000259" key="8">
    <source>
        <dbReference type="PROSITE" id="PS50011"/>
    </source>
</evidence>
<dbReference type="SMART" id="SM00220">
    <property type="entry name" value="S_TKc"/>
    <property type="match status" value="1"/>
</dbReference>
<dbReference type="GO" id="GO:0005524">
    <property type="term" value="F:ATP binding"/>
    <property type="evidence" value="ECO:0007669"/>
    <property type="project" value="UniProtKB-UniRule"/>
</dbReference>
<dbReference type="InterPro" id="IPR017441">
    <property type="entry name" value="Protein_kinase_ATP_BS"/>
</dbReference>
<protein>
    <submittedName>
        <fullName evidence="9">Serine/threonine-protein kinase</fullName>
    </submittedName>
</protein>
<evidence type="ECO:0000256" key="4">
    <source>
        <dbReference type="ARBA" id="ARBA00022840"/>
    </source>
</evidence>
<dbReference type="Pfam" id="PF14559">
    <property type="entry name" value="TPR_19"/>
    <property type="match status" value="1"/>
</dbReference>